<reference evidence="2" key="1">
    <citation type="submission" date="2021-06" db="EMBL/GenBank/DDBJ databases">
        <title>Comparative genomics, transcriptomics and evolutionary studies reveal genomic signatures of adaptation to plant cell wall in hemibiotrophic fungi.</title>
        <authorList>
            <consortium name="DOE Joint Genome Institute"/>
            <person name="Baroncelli R."/>
            <person name="Diaz J.F."/>
            <person name="Benocci T."/>
            <person name="Peng M."/>
            <person name="Battaglia E."/>
            <person name="Haridas S."/>
            <person name="Andreopoulos W."/>
            <person name="Labutti K."/>
            <person name="Pangilinan J."/>
            <person name="Floch G.L."/>
            <person name="Makela M.R."/>
            <person name="Henrissat B."/>
            <person name="Grigoriev I.V."/>
            <person name="Crouch J.A."/>
            <person name="De Vries R.P."/>
            <person name="Sukno S.A."/>
            <person name="Thon M.R."/>
        </authorList>
    </citation>
    <scope>NUCLEOTIDE SEQUENCE</scope>
    <source>
        <strain evidence="2">MAFF235873</strain>
    </source>
</reference>
<comment type="caution">
    <text evidence="2">The sequence shown here is derived from an EMBL/GenBank/DDBJ whole genome shotgun (WGS) entry which is preliminary data.</text>
</comment>
<dbReference type="Proteomes" id="UP001232148">
    <property type="component" value="Unassembled WGS sequence"/>
</dbReference>
<organism evidence="2 3">
    <name type="scientific">Colletotrichum zoysiae</name>
    <dbReference type="NCBI Taxonomy" id="1216348"/>
    <lineage>
        <taxon>Eukaryota</taxon>
        <taxon>Fungi</taxon>
        <taxon>Dikarya</taxon>
        <taxon>Ascomycota</taxon>
        <taxon>Pezizomycotina</taxon>
        <taxon>Sordariomycetes</taxon>
        <taxon>Hypocreomycetidae</taxon>
        <taxon>Glomerellales</taxon>
        <taxon>Glomerellaceae</taxon>
        <taxon>Colletotrichum</taxon>
        <taxon>Colletotrichum graminicola species complex</taxon>
    </lineage>
</organism>
<evidence type="ECO:0000313" key="2">
    <source>
        <dbReference type="EMBL" id="KAK2034816.1"/>
    </source>
</evidence>
<dbReference type="AlphaFoldDB" id="A0AAD9HT62"/>
<proteinExistence type="predicted"/>
<evidence type="ECO:0000313" key="3">
    <source>
        <dbReference type="Proteomes" id="UP001232148"/>
    </source>
</evidence>
<name>A0AAD9HT62_9PEZI</name>
<keyword evidence="3" id="KW-1185">Reference proteome</keyword>
<feature type="region of interest" description="Disordered" evidence="1">
    <location>
        <begin position="27"/>
        <end position="51"/>
    </location>
</feature>
<gene>
    <name evidence="2" type="ORF">LX32DRAFT_689078</name>
</gene>
<protein>
    <submittedName>
        <fullName evidence="2">Uncharacterized protein</fullName>
    </submittedName>
</protein>
<evidence type="ECO:0000256" key="1">
    <source>
        <dbReference type="SAM" id="MobiDB-lite"/>
    </source>
</evidence>
<dbReference type="EMBL" id="MU842812">
    <property type="protein sequence ID" value="KAK2034816.1"/>
    <property type="molecule type" value="Genomic_DNA"/>
</dbReference>
<accession>A0AAD9HT62</accession>
<sequence length="75" mass="8322">MHPSALSRLLELAKNATCRRRVAPRALSAGQERRFAAPESRGLDSEHPGKFSNEIGDGFVKVEYEQAKAAVEFEH</sequence>
<feature type="compositionally biased region" description="Basic and acidic residues" evidence="1">
    <location>
        <begin position="31"/>
        <end position="49"/>
    </location>
</feature>